<dbReference type="EMBL" id="CAMXCT030003224">
    <property type="protein sequence ID" value="CAL4790497.1"/>
    <property type="molecule type" value="Genomic_DNA"/>
</dbReference>
<evidence type="ECO:0000256" key="1">
    <source>
        <dbReference type="SAM" id="MobiDB-lite"/>
    </source>
</evidence>
<dbReference type="AlphaFoldDB" id="A0A9P1D4N0"/>
<accession>A0A9P1D4N0</accession>
<dbReference type="Pfam" id="PF00612">
    <property type="entry name" value="IQ"/>
    <property type="match status" value="1"/>
</dbReference>
<dbReference type="EMBL" id="CAMXCT020003224">
    <property type="protein sequence ID" value="CAL1156560.1"/>
    <property type="molecule type" value="Genomic_DNA"/>
</dbReference>
<reference evidence="2" key="1">
    <citation type="submission" date="2022-10" db="EMBL/GenBank/DDBJ databases">
        <authorList>
            <person name="Chen Y."/>
            <person name="Dougan E. K."/>
            <person name="Chan C."/>
            <person name="Rhodes N."/>
            <person name="Thang M."/>
        </authorList>
    </citation>
    <scope>NUCLEOTIDE SEQUENCE</scope>
</reference>
<proteinExistence type="predicted"/>
<organism evidence="2">
    <name type="scientific">Cladocopium goreaui</name>
    <dbReference type="NCBI Taxonomy" id="2562237"/>
    <lineage>
        <taxon>Eukaryota</taxon>
        <taxon>Sar</taxon>
        <taxon>Alveolata</taxon>
        <taxon>Dinophyceae</taxon>
        <taxon>Suessiales</taxon>
        <taxon>Symbiodiniaceae</taxon>
        <taxon>Cladocopium</taxon>
    </lineage>
</organism>
<dbReference type="Gene3D" id="1.20.5.190">
    <property type="match status" value="1"/>
</dbReference>
<keyword evidence="4" id="KW-1185">Reference proteome</keyword>
<evidence type="ECO:0000313" key="4">
    <source>
        <dbReference type="Proteomes" id="UP001152797"/>
    </source>
</evidence>
<gene>
    <name evidence="2" type="ORF">C1SCF055_LOCUS29075</name>
</gene>
<reference evidence="3" key="2">
    <citation type="submission" date="2024-04" db="EMBL/GenBank/DDBJ databases">
        <authorList>
            <person name="Chen Y."/>
            <person name="Shah S."/>
            <person name="Dougan E. K."/>
            <person name="Thang M."/>
            <person name="Chan C."/>
        </authorList>
    </citation>
    <scope>NUCLEOTIDE SEQUENCE [LARGE SCALE GENOMIC DNA]</scope>
</reference>
<dbReference type="OrthoDB" id="429958at2759"/>
<name>A0A9P1D4N0_9DINO</name>
<feature type="compositionally biased region" description="Basic and acidic residues" evidence="1">
    <location>
        <begin position="262"/>
        <end position="274"/>
    </location>
</feature>
<dbReference type="SMART" id="SM00015">
    <property type="entry name" value="IQ"/>
    <property type="match status" value="4"/>
</dbReference>
<protein>
    <submittedName>
        <fullName evidence="2">Uncharacterized protein</fullName>
    </submittedName>
</protein>
<sequence length="274" mass="32014">MADSRFLADLNVAFLQHELAHAKHSLAAIQEKHEAACSQVMQHDENFKIEEEEWIENQLRRQREHEAACVLQNWWLRVGMRKLHLVPLLEVLEQQLLLNARYRLDQTLLDLRHAVHDLHIEEADRLQACLRVQRWWRKVLAKRVMKVIAFYGTVRKVKRRVEDAASKIQALYRGVCARRQAQAIRESRQAAEEEAERRMEQMKMHAILSIQNSYRKSVAVKQVQLLRAQMFAAMMSQGGADAHLSSKLQSNSTRPLWFKAKGKAESKAEARKKR</sequence>
<dbReference type="EMBL" id="CAMXCT010003224">
    <property type="protein sequence ID" value="CAI4003185.1"/>
    <property type="molecule type" value="Genomic_DNA"/>
</dbReference>
<dbReference type="Proteomes" id="UP001152797">
    <property type="component" value="Unassembled WGS sequence"/>
</dbReference>
<comment type="caution">
    <text evidence="2">The sequence shown here is derived from an EMBL/GenBank/DDBJ whole genome shotgun (WGS) entry which is preliminary data.</text>
</comment>
<dbReference type="PROSITE" id="PS50096">
    <property type="entry name" value="IQ"/>
    <property type="match status" value="1"/>
</dbReference>
<dbReference type="InterPro" id="IPR000048">
    <property type="entry name" value="IQ_motif_EF-hand-BS"/>
</dbReference>
<evidence type="ECO:0000313" key="2">
    <source>
        <dbReference type="EMBL" id="CAI4003185.1"/>
    </source>
</evidence>
<evidence type="ECO:0000313" key="3">
    <source>
        <dbReference type="EMBL" id="CAL1156560.1"/>
    </source>
</evidence>
<feature type="region of interest" description="Disordered" evidence="1">
    <location>
        <begin position="255"/>
        <end position="274"/>
    </location>
</feature>